<evidence type="ECO:0000256" key="1">
    <source>
        <dbReference type="SAM" id="MobiDB-lite"/>
    </source>
</evidence>
<protein>
    <recommendedName>
        <fullName evidence="4">Alpha-amylase</fullName>
    </recommendedName>
</protein>
<name>A0A1N6R834_9GAMM</name>
<dbReference type="EMBL" id="FTMN01000003">
    <property type="protein sequence ID" value="SIQ24993.1"/>
    <property type="molecule type" value="Genomic_DNA"/>
</dbReference>
<evidence type="ECO:0000313" key="2">
    <source>
        <dbReference type="EMBL" id="SIQ24993.1"/>
    </source>
</evidence>
<gene>
    <name evidence="2" type="ORF">SAMN05421647_103165</name>
</gene>
<feature type="region of interest" description="Disordered" evidence="1">
    <location>
        <begin position="1"/>
        <end position="46"/>
    </location>
</feature>
<sequence length="46" mass="5094">MSNKTRVQNNQRANIKNPNYGTSGTNITNAKAHGNRGKQLNPNNKK</sequence>
<dbReference type="STRING" id="49186.SAMN05421647_103165"/>
<organism evidence="2 3">
    <name type="scientific">Marinobacterium stanieri</name>
    <dbReference type="NCBI Taxonomy" id="49186"/>
    <lineage>
        <taxon>Bacteria</taxon>
        <taxon>Pseudomonadati</taxon>
        <taxon>Pseudomonadota</taxon>
        <taxon>Gammaproteobacteria</taxon>
        <taxon>Oceanospirillales</taxon>
        <taxon>Oceanospirillaceae</taxon>
        <taxon>Marinobacterium</taxon>
    </lineage>
</organism>
<keyword evidence="3" id="KW-1185">Reference proteome</keyword>
<dbReference type="RefSeq" id="WP_175611982.1">
    <property type="nucleotide sequence ID" value="NZ_FTMN01000003.1"/>
</dbReference>
<proteinExistence type="predicted"/>
<evidence type="ECO:0000313" key="3">
    <source>
        <dbReference type="Proteomes" id="UP000186895"/>
    </source>
</evidence>
<feature type="compositionally biased region" description="Polar residues" evidence="1">
    <location>
        <begin position="1"/>
        <end position="29"/>
    </location>
</feature>
<dbReference type="AlphaFoldDB" id="A0A1N6R834"/>
<dbReference type="Proteomes" id="UP000186895">
    <property type="component" value="Unassembled WGS sequence"/>
</dbReference>
<accession>A0A1N6R834</accession>
<reference evidence="2 3" key="1">
    <citation type="submission" date="2017-01" db="EMBL/GenBank/DDBJ databases">
        <authorList>
            <person name="Mah S.A."/>
            <person name="Swanson W.J."/>
            <person name="Moy G.W."/>
            <person name="Vacquier V.D."/>
        </authorList>
    </citation>
    <scope>NUCLEOTIDE SEQUENCE [LARGE SCALE GENOMIC DNA]</scope>
    <source>
        <strain evidence="2 3">DSM 7027</strain>
    </source>
</reference>
<evidence type="ECO:0008006" key="4">
    <source>
        <dbReference type="Google" id="ProtNLM"/>
    </source>
</evidence>